<organism evidence="8 9">
    <name type="scientific">Mycobacterium ulcerans subsp. shinshuense</name>
    <dbReference type="NCBI Taxonomy" id="1124626"/>
    <lineage>
        <taxon>Bacteria</taxon>
        <taxon>Bacillati</taxon>
        <taxon>Actinomycetota</taxon>
        <taxon>Actinomycetes</taxon>
        <taxon>Mycobacteriales</taxon>
        <taxon>Mycobacteriaceae</taxon>
        <taxon>Mycobacterium</taxon>
        <taxon>Mycobacterium ulcerans group</taxon>
    </lineage>
</organism>
<gene>
    <name evidence="8" type="primary">mmpS5_2</name>
    <name evidence="8" type="ORF">SHTP_1906</name>
</gene>
<keyword evidence="6" id="KW-0472">Membrane</keyword>
<accession>A0A1B4Y226</accession>
<dbReference type="Pfam" id="PF05423">
    <property type="entry name" value="Mycobact_memb"/>
    <property type="match status" value="1"/>
</dbReference>
<evidence type="ECO:0000313" key="9">
    <source>
        <dbReference type="Proteomes" id="UP000218067"/>
    </source>
</evidence>
<comment type="similarity">
    <text evidence="2">Belongs to the MmpS family.</text>
</comment>
<keyword evidence="7" id="KW-0732">Signal</keyword>
<evidence type="ECO:0000256" key="6">
    <source>
        <dbReference type="ARBA" id="ARBA00023136"/>
    </source>
</evidence>
<feature type="chain" id="PRO_5008572812" evidence="7">
    <location>
        <begin position="36"/>
        <end position="121"/>
    </location>
</feature>
<protein>
    <submittedName>
        <fullName evidence="8">Transmembrane protein</fullName>
    </submittedName>
</protein>
<dbReference type="Proteomes" id="UP000218067">
    <property type="component" value="Chromosome"/>
</dbReference>
<evidence type="ECO:0000256" key="1">
    <source>
        <dbReference type="ARBA" id="ARBA00004236"/>
    </source>
</evidence>
<proteinExistence type="inferred from homology"/>
<evidence type="ECO:0000313" key="8">
    <source>
        <dbReference type="EMBL" id="BAV41110.1"/>
    </source>
</evidence>
<evidence type="ECO:0000256" key="7">
    <source>
        <dbReference type="SAM" id="SignalP"/>
    </source>
</evidence>
<keyword evidence="5" id="KW-1133">Transmembrane helix</keyword>
<sequence length="121" mass="12582">MTSRLAARPMRRLSGPAILLAIGVGVAATCGVANADPFQQVRYEVSGPGVAEFVSYQTAKGQQRATNINLPWSSEFTAFGGQVFVLSAQGQGSITCRILVDGSVVTEQTGTGTPGHTVCTH</sequence>
<reference evidence="8 9" key="1">
    <citation type="submission" date="2016-08" db="EMBL/GenBank/DDBJ databases">
        <title>Complete genome sequence of Mycobacterium shinshuense, a subspecies of M. ulcerans.</title>
        <authorList>
            <person name="Yoshida M."/>
            <person name="Ogura Y."/>
            <person name="Hayashi T."/>
            <person name="Hoshino Y."/>
        </authorList>
    </citation>
    <scope>NUCLEOTIDE SEQUENCE [LARGE SCALE GENOMIC DNA]</scope>
    <source>
        <strain evidence="9">ATCC 33728</strain>
    </source>
</reference>
<evidence type="ECO:0000256" key="2">
    <source>
        <dbReference type="ARBA" id="ARBA00007531"/>
    </source>
</evidence>
<dbReference type="AlphaFoldDB" id="A0A1B4Y226"/>
<dbReference type="InterPro" id="IPR008693">
    <property type="entry name" value="MmpS"/>
</dbReference>
<dbReference type="InterPro" id="IPR038468">
    <property type="entry name" value="MmpS_C"/>
</dbReference>
<comment type="subcellular location">
    <subcellularLocation>
        <location evidence="1">Cell membrane</location>
    </subcellularLocation>
</comment>
<evidence type="ECO:0000256" key="3">
    <source>
        <dbReference type="ARBA" id="ARBA00022475"/>
    </source>
</evidence>
<evidence type="ECO:0000256" key="4">
    <source>
        <dbReference type="ARBA" id="ARBA00022692"/>
    </source>
</evidence>
<name>A0A1B4Y226_MYCUL</name>
<evidence type="ECO:0000256" key="5">
    <source>
        <dbReference type="ARBA" id="ARBA00022989"/>
    </source>
</evidence>
<dbReference type="Gene3D" id="2.60.40.2880">
    <property type="entry name" value="MmpS1-5, C-terminal soluble domain"/>
    <property type="match status" value="1"/>
</dbReference>
<dbReference type="EMBL" id="AP017624">
    <property type="protein sequence ID" value="BAV41110.1"/>
    <property type="molecule type" value="Genomic_DNA"/>
</dbReference>
<feature type="signal peptide" evidence="7">
    <location>
        <begin position="1"/>
        <end position="35"/>
    </location>
</feature>
<dbReference type="GO" id="GO:0005886">
    <property type="term" value="C:plasma membrane"/>
    <property type="evidence" value="ECO:0007669"/>
    <property type="project" value="UniProtKB-SubCell"/>
</dbReference>
<keyword evidence="4 8" id="KW-0812">Transmembrane</keyword>
<keyword evidence="3" id="KW-1003">Cell membrane</keyword>